<comment type="caution">
    <text evidence="2">The sequence shown here is derived from an EMBL/GenBank/DDBJ whole genome shotgun (WGS) entry which is preliminary data.</text>
</comment>
<evidence type="ECO:0000313" key="3">
    <source>
        <dbReference type="Proteomes" id="UP000054815"/>
    </source>
</evidence>
<dbReference type="AlphaFoldDB" id="A0A0V0XY57"/>
<gene>
    <name evidence="2" type="ORF">T4E_1653</name>
</gene>
<evidence type="ECO:0000256" key="1">
    <source>
        <dbReference type="SAM" id="Phobius"/>
    </source>
</evidence>
<keyword evidence="1" id="KW-1133">Transmembrane helix</keyword>
<accession>A0A0V0XY57</accession>
<keyword evidence="1" id="KW-0472">Membrane</keyword>
<sequence>MIVQKWRHDSLFCKHTGHACNKCTNFAAEAGSGAKRKLNQRCRSEKLFSLFPLSLTFTGWLAGRMDG</sequence>
<organism evidence="2 3">
    <name type="scientific">Trichinella pseudospiralis</name>
    <name type="common">Parasitic roundworm</name>
    <dbReference type="NCBI Taxonomy" id="6337"/>
    <lineage>
        <taxon>Eukaryota</taxon>
        <taxon>Metazoa</taxon>
        <taxon>Ecdysozoa</taxon>
        <taxon>Nematoda</taxon>
        <taxon>Enoplea</taxon>
        <taxon>Dorylaimia</taxon>
        <taxon>Trichinellida</taxon>
        <taxon>Trichinellidae</taxon>
        <taxon>Trichinella</taxon>
    </lineage>
</organism>
<dbReference type="EMBL" id="JYDU01000096">
    <property type="protein sequence ID" value="KRX93057.1"/>
    <property type="molecule type" value="Genomic_DNA"/>
</dbReference>
<evidence type="ECO:0000313" key="2">
    <source>
        <dbReference type="EMBL" id="KRX93057.1"/>
    </source>
</evidence>
<protein>
    <submittedName>
        <fullName evidence="2">Uncharacterized protein</fullName>
    </submittedName>
</protein>
<dbReference type="Proteomes" id="UP000054815">
    <property type="component" value="Unassembled WGS sequence"/>
</dbReference>
<reference evidence="2 3" key="1">
    <citation type="submission" date="2015-01" db="EMBL/GenBank/DDBJ databases">
        <title>Evolution of Trichinella species and genotypes.</title>
        <authorList>
            <person name="Korhonen P.K."/>
            <person name="Edoardo P."/>
            <person name="Giuseppe L.R."/>
            <person name="Gasser R.B."/>
        </authorList>
    </citation>
    <scope>NUCLEOTIDE SEQUENCE [LARGE SCALE GENOMIC DNA]</scope>
    <source>
        <strain evidence="2">ISS141</strain>
    </source>
</reference>
<name>A0A0V0XY57_TRIPS</name>
<feature type="transmembrane region" description="Helical" evidence="1">
    <location>
        <begin position="47"/>
        <end position="63"/>
    </location>
</feature>
<keyword evidence="1" id="KW-0812">Transmembrane</keyword>
<proteinExistence type="predicted"/>